<dbReference type="InterPro" id="IPR039131">
    <property type="entry name" value="NDUFAF1"/>
</dbReference>
<evidence type="ECO:0000256" key="2">
    <source>
        <dbReference type="SAM" id="MobiDB-lite"/>
    </source>
</evidence>
<dbReference type="InterPro" id="IPR008979">
    <property type="entry name" value="Galactose-bd-like_sf"/>
</dbReference>
<feature type="domain" description="NADH:ubiquinone oxidoreductase intermediate-associated protein 30" evidence="4">
    <location>
        <begin position="55"/>
        <end position="202"/>
    </location>
</feature>
<protein>
    <submittedName>
        <fullName evidence="5">CIA30 family protein</fullName>
    </submittedName>
</protein>
<dbReference type="Gene3D" id="2.60.120.430">
    <property type="entry name" value="Galactose-binding lectin"/>
    <property type="match status" value="1"/>
</dbReference>
<proteinExistence type="inferred from homology"/>
<comment type="caution">
    <text evidence="5">The sequence shown here is derived from an EMBL/GenBank/DDBJ whole genome shotgun (WGS) entry which is preliminary data.</text>
</comment>
<comment type="similarity">
    <text evidence="1">Belongs to the CIA30 family.</text>
</comment>
<dbReference type="SUPFAM" id="SSF49785">
    <property type="entry name" value="Galactose-binding domain-like"/>
    <property type="match status" value="1"/>
</dbReference>
<feature type="signal peptide" evidence="3">
    <location>
        <begin position="1"/>
        <end position="18"/>
    </location>
</feature>
<dbReference type="PANTHER" id="PTHR13194">
    <property type="entry name" value="COMPLEX I INTERMEDIATE-ASSOCIATED PROTEIN 30"/>
    <property type="match status" value="1"/>
</dbReference>
<accession>A0ABU3BLF0</accession>
<dbReference type="RefSeq" id="WP_311661035.1">
    <property type="nucleotide sequence ID" value="NZ_JAVRHT010000001.1"/>
</dbReference>
<reference evidence="5 6" key="1">
    <citation type="submission" date="2023-09" db="EMBL/GenBank/DDBJ databases">
        <authorList>
            <person name="Rey-Velasco X."/>
        </authorList>
    </citation>
    <scope>NUCLEOTIDE SEQUENCE [LARGE SCALE GENOMIC DNA]</scope>
    <source>
        <strain evidence="5 6">F394</strain>
    </source>
</reference>
<evidence type="ECO:0000256" key="3">
    <source>
        <dbReference type="SAM" id="SignalP"/>
    </source>
</evidence>
<feature type="compositionally biased region" description="Low complexity" evidence="2">
    <location>
        <begin position="32"/>
        <end position="42"/>
    </location>
</feature>
<dbReference type="PANTHER" id="PTHR13194:SF19">
    <property type="entry name" value="NAD(P)-BINDING ROSSMANN-FOLD SUPERFAMILY PROTEIN"/>
    <property type="match status" value="1"/>
</dbReference>
<keyword evidence="6" id="KW-1185">Reference proteome</keyword>
<dbReference type="InterPro" id="IPR013857">
    <property type="entry name" value="NADH-UbQ_OxRdtase-assoc_prot30"/>
</dbReference>
<keyword evidence="3" id="KW-0732">Signal</keyword>
<evidence type="ECO:0000313" key="6">
    <source>
        <dbReference type="Proteomes" id="UP001267426"/>
    </source>
</evidence>
<name>A0ABU3BLF0_9BACT</name>
<evidence type="ECO:0000256" key="1">
    <source>
        <dbReference type="ARBA" id="ARBA00007884"/>
    </source>
</evidence>
<dbReference type="Pfam" id="PF08547">
    <property type="entry name" value="CIA30"/>
    <property type="match status" value="1"/>
</dbReference>
<evidence type="ECO:0000313" key="5">
    <source>
        <dbReference type="EMBL" id="MDT0630119.1"/>
    </source>
</evidence>
<dbReference type="Proteomes" id="UP001267426">
    <property type="component" value="Unassembled WGS sequence"/>
</dbReference>
<feature type="region of interest" description="Disordered" evidence="2">
    <location>
        <begin position="23"/>
        <end position="45"/>
    </location>
</feature>
<sequence length="211" mass="21872">MSSTARLLAGLVAFAACAAPPDATPPAPPAPTEGGAAADTAPPAMPDSTRPLFSFDADADPWTVQNDGVMGGDSRGSVSIEGGALVFTGDVVTEGGGFTSVLKDKTVDLSDAAGLALRVRGGGRTFEVEVDDGTRDGRGRQVSRRAPFETTDKWRTVRVPWGAFESSVFGEPVDAAPLDPAAVQAFGLYIIDGQDGPFRLEVDWIGAYGER</sequence>
<evidence type="ECO:0000259" key="4">
    <source>
        <dbReference type="Pfam" id="PF08547"/>
    </source>
</evidence>
<feature type="chain" id="PRO_5047336896" evidence="3">
    <location>
        <begin position="19"/>
        <end position="211"/>
    </location>
</feature>
<gene>
    <name evidence="5" type="ORF">RM540_00020</name>
</gene>
<dbReference type="PROSITE" id="PS51257">
    <property type="entry name" value="PROKAR_LIPOPROTEIN"/>
    <property type="match status" value="1"/>
</dbReference>
<organism evidence="5 6">
    <name type="scientific">Rubrivirga litoralis</name>
    <dbReference type="NCBI Taxonomy" id="3075598"/>
    <lineage>
        <taxon>Bacteria</taxon>
        <taxon>Pseudomonadati</taxon>
        <taxon>Rhodothermota</taxon>
        <taxon>Rhodothermia</taxon>
        <taxon>Rhodothermales</taxon>
        <taxon>Rubricoccaceae</taxon>
        <taxon>Rubrivirga</taxon>
    </lineage>
</organism>
<dbReference type="EMBL" id="JAVRHT010000001">
    <property type="protein sequence ID" value="MDT0630119.1"/>
    <property type="molecule type" value="Genomic_DNA"/>
</dbReference>